<sequence>MLKKKSHIDSISSSFRLVYENMIWVLACIWIFLCSYVLHSIGSMLSYIFRKKEVVALTSMEDYDIDEFTKELVDFLFPSYEEFLISYKEKEQEETKYCVLVENNCDLRHEDEKGIEEIDCYNFIEDGNFMHNVFDGFHDVMKVDENETFMHSLFDGFHEDVIEINDNEREKNSFFEECDSNFHQDGRKSVEKVQEVEEVEEEETNGSNFSDTSYAPTTNEDECVQEYRKFTSSSTFDRSNNTNDCSLTSNIPCEDIECESVKKFEDLKEIQFSWDREEVSQGFLDCKNENEGSLYHEEETYEDSLEKNEEDDDDECDWDDNEVMQQIKLKLKYARQGGLSTIFEEEEELEDEEEKEPSLKVIEMINTSSMEYKDQEKMIYEYHNVEIQKVYRCYAQKIRRLDVLNFQVMHAIDCLQLKDPLLVQKSTIQHTKPLVIPQTLGSIKAQKNIFEPVLKLVKELHWDLELLYVGKICLSWEMLCWQYVKIKQCDSQFSLRCDLVADELQLFQVLMQQFLEDDPFQNDSAKDKKKIKWGEDDVIASENLEEIIKESMQIFWEFVEAYKDDGNVFQKIPRYRMNEIKDKEISELLEDIQTQLHKKERKVKEKLRSGNWIVRKFQKQNEGQIQLDYEQLLAQVGLRLISKVISMKKLRKDHLIWCSAKLNQINFVDKKIQVEPSVLLFPC</sequence>
<proteinExistence type="predicted"/>
<feature type="transmembrane region" description="Helical" evidence="2">
    <location>
        <begin position="21"/>
        <end position="49"/>
    </location>
</feature>
<dbReference type="Proteomes" id="UP001157006">
    <property type="component" value="Chromosome 4"/>
</dbReference>
<feature type="region of interest" description="Disordered" evidence="1">
    <location>
        <begin position="290"/>
        <end position="315"/>
    </location>
</feature>
<dbReference type="Pfam" id="PF07891">
    <property type="entry name" value="DUF1666"/>
    <property type="match status" value="1"/>
</dbReference>
<organism evidence="3 4">
    <name type="scientific">Vicia faba</name>
    <name type="common">Broad bean</name>
    <name type="synonym">Faba vulgaris</name>
    <dbReference type="NCBI Taxonomy" id="3906"/>
    <lineage>
        <taxon>Eukaryota</taxon>
        <taxon>Viridiplantae</taxon>
        <taxon>Streptophyta</taxon>
        <taxon>Embryophyta</taxon>
        <taxon>Tracheophyta</taxon>
        <taxon>Spermatophyta</taxon>
        <taxon>Magnoliopsida</taxon>
        <taxon>eudicotyledons</taxon>
        <taxon>Gunneridae</taxon>
        <taxon>Pentapetalae</taxon>
        <taxon>rosids</taxon>
        <taxon>fabids</taxon>
        <taxon>Fabales</taxon>
        <taxon>Fabaceae</taxon>
        <taxon>Papilionoideae</taxon>
        <taxon>50 kb inversion clade</taxon>
        <taxon>NPAAA clade</taxon>
        <taxon>Hologalegina</taxon>
        <taxon>IRL clade</taxon>
        <taxon>Fabeae</taxon>
        <taxon>Vicia</taxon>
    </lineage>
</organism>
<evidence type="ECO:0008006" key="5">
    <source>
        <dbReference type="Google" id="ProtNLM"/>
    </source>
</evidence>
<feature type="compositionally biased region" description="Polar residues" evidence="1">
    <location>
        <begin position="205"/>
        <end position="217"/>
    </location>
</feature>
<dbReference type="AlphaFoldDB" id="A0AAV1AES3"/>
<dbReference type="PANTHER" id="PTHR46741">
    <property type="entry name" value="OS09G0413600 PROTEIN"/>
    <property type="match status" value="1"/>
</dbReference>
<evidence type="ECO:0000256" key="2">
    <source>
        <dbReference type="SAM" id="Phobius"/>
    </source>
</evidence>
<keyword evidence="2" id="KW-0812">Transmembrane</keyword>
<reference evidence="3 4" key="1">
    <citation type="submission" date="2023-01" db="EMBL/GenBank/DDBJ databases">
        <authorList>
            <person name="Kreplak J."/>
        </authorList>
    </citation>
    <scope>NUCLEOTIDE SEQUENCE [LARGE SCALE GENOMIC DNA]</scope>
</reference>
<dbReference type="InterPro" id="IPR012870">
    <property type="entry name" value="DUF1666"/>
</dbReference>
<feature type="region of interest" description="Disordered" evidence="1">
    <location>
        <begin position="186"/>
        <end position="217"/>
    </location>
</feature>
<evidence type="ECO:0000313" key="4">
    <source>
        <dbReference type="Proteomes" id="UP001157006"/>
    </source>
</evidence>
<keyword evidence="2" id="KW-0472">Membrane</keyword>
<accession>A0AAV1AES3</accession>
<evidence type="ECO:0000256" key="1">
    <source>
        <dbReference type="SAM" id="MobiDB-lite"/>
    </source>
</evidence>
<evidence type="ECO:0000313" key="3">
    <source>
        <dbReference type="EMBL" id="CAI8606812.1"/>
    </source>
</evidence>
<dbReference type="PANTHER" id="PTHR46741:SF1">
    <property type="entry name" value="DUF1666 FAMILY PROTEIN"/>
    <property type="match status" value="1"/>
</dbReference>
<dbReference type="EMBL" id="OX451739">
    <property type="protein sequence ID" value="CAI8606812.1"/>
    <property type="molecule type" value="Genomic_DNA"/>
</dbReference>
<name>A0AAV1AES3_VICFA</name>
<keyword evidence="4" id="KW-1185">Reference proteome</keyword>
<gene>
    <name evidence="3" type="ORF">VFH_IV008280</name>
</gene>
<feature type="compositionally biased region" description="Acidic residues" evidence="1">
    <location>
        <begin position="299"/>
        <end position="315"/>
    </location>
</feature>
<feature type="compositionally biased region" description="Basic and acidic residues" evidence="1">
    <location>
        <begin position="186"/>
        <end position="195"/>
    </location>
</feature>
<protein>
    <recommendedName>
        <fullName evidence="5">Ribosomal protein L34Ae</fullName>
    </recommendedName>
</protein>
<keyword evidence="2" id="KW-1133">Transmembrane helix</keyword>